<dbReference type="EMBL" id="AP024428">
    <property type="protein sequence ID" value="BCR99084.1"/>
    <property type="molecule type" value="Genomic_DNA"/>
</dbReference>
<sequence length="485" mass="56371">MHSVLQDADTSLSFSSSSYPFSAFVKHPEIMDPRGMRKKVAEAAARLRLSKARRDLAKLKAAKKMIEEERAEAAAERAAAELNDTEYIRWPAFRVMETIPEISETKSVDIQVHGMKARVYLSRPDEDIVPLRYLKRADKDKIVHRAVWIFRIARNGRRVNQNRWPTLETIFFDVFRNLKNSPQWDKGLFEDEAGSAATCPTNLEFRQARYNQDNVLHALISELFFNVDVMHPTSKPMLWFHLYPKVMGEYLEYWTGYKEKRQDGPCTSGRVVVDYYPDAMYARTVLPMTTTLTDNQPLHKTLSQNFQLHLGQLLTNLHHMHIHRHHLPDQEVFLINLHGSRLHVQRAIFPSSKISRIYCKKYKPVDNSNTELHTFRAGDATRRYTEQDLEHDIDQLDWLHTLKEERTEAPDEDDAPVFRVLASKEYDLWKKTDWHAALKLLAGLNRYLMGGRAKCGVMQNMFEKFPLEEVESQPVESSSSSAARR</sequence>
<evidence type="ECO:0000313" key="3">
    <source>
        <dbReference type="Proteomes" id="UP000661280"/>
    </source>
</evidence>
<dbReference type="Proteomes" id="UP000661280">
    <property type="component" value="Chromosome 4"/>
</dbReference>
<dbReference type="RefSeq" id="XP_041542847.1">
    <property type="nucleotide sequence ID" value="XM_041689132.1"/>
</dbReference>
<keyword evidence="1" id="KW-0175">Coiled coil</keyword>
<organism evidence="2 3">
    <name type="scientific">Aspergillus kawachii</name>
    <name type="common">White koji mold</name>
    <name type="synonym">Aspergillus awamori var. kawachi</name>
    <dbReference type="NCBI Taxonomy" id="1069201"/>
    <lineage>
        <taxon>Eukaryota</taxon>
        <taxon>Fungi</taxon>
        <taxon>Dikarya</taxon>
        <taxon>Ascomycota</taxon>
        <taxon>Pezizomycotina</taxon>
        <taxon>Eurotiomycetes</taxon>
        <taxon>Eurotiomycetidae</taxon>
        <taxon>Eurotiales</taxon>
        <taxon>Aspergillaceae</taxon>
        <taxon>Aspergillus</taxon>
        <taxon>Aspergillus subgen. Circumdati</taxon>
    </lineage>
</organism>
<keyword evidence="3" id="KW-1185">Reference proteome</keyword>
<reference evidence="2" key="1">
    <citation type="submission" date="2021-01" db="EMBL/GenBank/DDBJ databases">
        <authorList>
            <consortium name="Aspergillus luchuensis mut. kawachii IFO 4304 genome sequencing consortium"/>
            <person name="Kazuki M."/>
            <person name="Futagami T."/>
        </authorList>
    </citation>
    <scope>NUCLEOTIDE SEQUENCE</scope>
    <source>
        <strain evidence="2">IFO 4308</strain>
    </source>
</reference>
<accession>A0A7R7WAH2</accession>
<feature type="coiled-coil region" evidence="1">
    <location>
        <begin position="42"/>
        <end position="85"/>
    </location>
</feature>
<dbReference type="OrthoDB" id="4497058at2759"/>
<reference evidence="2" key="2">
    <citation type="submission" date="2021-02" db="EMBL/GenBank/DDBJ databases">
        <title>Aspergillus luchuensis mut. kawachii IFO 4304 genome sequence.</title>
        <authorList>
            <person name="Mori K."/>
            <person name="Kadooka C."/>
            <person name="Goto M."/>
            <person name="Futagami T."/>
        </authorList>
    </citation>
    <scope>NUCLEOTIDE SEQUENCE</scope>
    <source>
        <strain evidence="2">IFO 4308</strain>
    </source>
</reference>
<protein>
    <submittedName>
        <fullName evidence="2">Uncharacterized protein</fullName>
    </submittedName>
</protein>
<dbReference type="KEGG" id="aluc:AKAW2_40767A"/>
<dbReference type="GeneID" id="64960406"/>
<evidence type="ECO:0000256" key="1">
    <source>
        <dbReference type="SAM" id="Coils"/>
    </source>
</evidence>
<dbReference type="AlphaFoldDB" id="A0A7R7WAH2"/>
<gene>
    <name evidence="2" type="ORF">AKAW2_40767A</name>
</gene>
<proteinExistence type="predicted"/>
<name>A0A7R7WAH2_ASPKA</name>
<evidence type="ECO:0000313" key="2">
    <source>
        <dbReference type="EMBL" id="BCR99084.1"/>
    </source>
</evidence>